<name>A0ACB9TPG2_HOLOL</name>
<evidence type="ECO:0000313" key="1">
    <source>
        <dbReference type="EMBL" id="KAI4468671.1"/>
    </source>
</evidence>
<organism evidence="1 2">
    <name type="scientific">Holotrichia oblita</name>
    <name type="common">Chafer beetle</name>
    <dbReference type="NCBI Taxonomy" id="644536"/>
    <lineage>
        <taxon>Eukaryota</taxon>
        <taxon>Metazoa</taxon>
        <taxon>Ecdysozoa</taxon>
        <taxon>Arthropoda</taxon>
        <taxon>Hexapoda</taxon>
        <taxon>Insecta</taxon>
        <taxon>Pterygota</taxon>
        <taxon>Neoptera</taxon>
        <taxon>Endopterygota</taxon>
        <taxon>Coleoptera</taxon>
        <taxon>Polyphaga</taxon>
        <taxon>Scarabaeiformia</taxon>
        <taxon>Scarabaeidae</taxon>
        <taxon>Melolonthinae</taxon>
        <taxon>Holotrichia</taxon>
    </lineage>
</organism>
<sequence>MTRINCPFPEHEEKEEEPPEEILDPKYVLKPPLDLRSKFLLQMEQRERDKELAEKKRLEEEKRKAIEELEKPPFDELHGLRLHAWVLILPEKRDIKEPFFIEPSSGYRYEINSPQYSGIESIWNDTNYWVNLQDCSNGLGEIDFNLSNVANWEHLLVGEPINWRKTNPQDDMDEDEMRLMEIYQEKHLDMPMPWSMAINISHDVVQTRFPNGLRSTCYKRTLVEEFAPYVQDDGLVNVLEKFNRDPSKKASDDVATREFAIIAKEIHLKFHYDKGKVTASTRDFIKPPMSEMSDRLIFNPDLTSGYEAEMGAKPPRQLNLFNLLEQQIKEEEESLRQVREIEEQVTLYK</sequence>
<proteinExistence type="predicted"/>
<gene>
    <name evidence="1" type="ORF">MML48_2g00017801</name>
</gene>
<accession>A0ACB9TPG2</accession>
<keyword evidence="2" id="KW-1185">Reference proteome</keyword>
<evidence type="ECO:0000313" key="2">
    <source>
        <dbReference type="Proteomes" id="UP001056778"/>
    </source>
</evidence>
<protein>
    <submittedName>
        <fullName evidence="1">Dynein regulatory complex subunit 7</fullName>
    </submittedName>
</protein>
<reference evidence="1" key="1">
    <citation type="submission" date="2022-04" db="EMBL/GenBank/DDBJ databases">
        <title>Chromosome-scale genome assembly of Holotrichia oblita Faldermann.</title>
        <authorList>
            <person name="Rongchong L."/>
        </authorList>
    </citation>
    <scope>NUCLEOTIDE SEQUENCE</scope>
    <source>
        <strain evidence="1">81SQS9</strain>
    </source>
</reference>
<comment type="caution">
    <text evidence="1">The sequence shown here is derived from an EMBL/GenBank/DDBJ whole genome shotgun (WGS) entry which is preliminary data.</text>
</comment>
<dbReference type="EMBL" id="CM043016">
    <property type="protein sequence ID" value="KAI4468671.1"/>
    <property type="molecule type" value="Genomic_DNA"/>
</dbReference>
<dbReference type="Proteomes" id="UP001056778">
    <property type="component" value="Chromosome 2"/>
</dbReference>